<organism evidence="4 5">
    <name type="scientific">Cryobacterium lyxosi</name>
    <dbReference type="NCBI Taxonomy" id="1259228"/>
    <lineage>
        <taxon>Bacteria</taxon>
        <taxon>Bacillati</taxon>
        <taxon>Actinomycetota</taxon>
        <taxon>Actinomycetes</taxon>
        <taxon>Micrococcales</taxon>
        <taxon>Microbacteriaceae</taxon>
        <taxon>Cryobacterium</taxon>
    </lineage>
</organism>
<dbReference type="Proteomes" id="UP000298424">
    <property type="component" value="Unassembled WGS sequence"/>
</dbReference>
<dbReference type="InterPro" id="IPR051448">
    <property type="entry name" value="CdaR-like_regulators"/>
</dbReference>
<feature type="compositionally biased region" description="Polar residues" evidence="1">
    <location>
        <begin position="58"/>
        <end position="67"/>
    </location>
</feature>
<gene>
    <name evidence="4" type="ORF">E3T27_12310</name>
</gene>
<dbReference type="EMBL" id="SOGT01000013">
    <property type="protein sequence ID" value="TFD24782.1"/>
    <property type="molecule type" value="Genomic_DNA"/>
</dbReference>
<comment type="caution">
    <text evidence="4">The sequence shown here is derived from an EMBL/GenBank/DDBJ whole genome shotgun (WGS) entry which is preliminary data.</text>
</comment>
<proteinExistence type="predicted"/>
<dbReference type="Pfam" id="PF13556">
    <property type="entry name" value="HTH_30"/>
    <property type="match status" value="1"/>
</dbReference>
<dbReference type="PANTHER" id="PTHR33744:SF15">
    <property type="entry name" value="CARBOHYDRATE DIACID REGULATOR"/>
    <property type="match status" value="1"/>
</dbReference>
<feature type="region of interest" description="Disordered" evidence="1">
    <location>
        <begin position="57"/>
        <end position="85"/>
    </location>
</feature>
<feature type="compositionally biased region" description="Low complexity" evidence="1">
    <location>
        <begin position="68"/>
        <end position="80"/>
    </location>
</feature>
<dbReference type="InterPro" id="IPR042070">
    <property type="entry name" value="PucR_C-HTH_sf"/>
</dbReference>
<name>A0A4R8ZE85_9MICO</name>
<dbReference type="PANTHER" id="PTHR33744">
    <property type="entry name" value="CARBOHYDRATE DIACID REGULATOR"/>
    <property type="match status" value="1"/>
</dbReference>
<evidence type="ECO:0000313" key="4">
    <source>
        <dbReference type="EMBL" id="TFD24782.1"/>
    </source>
</evidence>
<keyword evidence="5" id="KW-1185">Reference proteome</keyword>
<dbReference type="Pfam" id="PF05651">
    <property type="entry name" value="Diacid_rec"/>
    <property type="match status" value="1"/>
</dbReference>
<sequence length="452" mass="47992">MVKKTHNEFEQNLVETNHYRISLLDKSVCHPTDMRHGRLPAAQLTLAIYDGQMIEVTPNGTAPNGSSPTGTAPNGTAPTGSSPGTAQITRELAQRLVEQLAPSLVHNVNIMDATGMIIGSMDAARIGTRHDGARDAAFRGEAVHIAPGDEHQGTRPGVNIPLILDGYVVAVVGVTGTPAEVLPVAQVLVLTVHMLLTQERLRDNASWRESATRDILSTLSLGKLTESRLVSGLRGIDVPLQPPWNLTGVFNTAPGANSSVSLLRQLRELSGVVAADINGAVWVLSGSSTAIGLSLLRQRLQQSRAQPLWFLTGRVGATMPQLTGDAERLGTLLARPGLLVPFTTRASPEIRLDSLGLELAIAGLPDAMIDDLAASVLAPLSATLRETARVFLGNELSIAGAARALGVHRNTVVQRLDRIEVLTTLNMRHFSSAVSMRVALAADDALYVDGAQ</sequence>
<accession>A0A4R8ZE85</accession>
<evidence type="ECO:0000313" key="5">
    <source>
        <dbReference type="Proteomes" id="UP000298424"/>
    </source>
</evidence>
<dbReference type="InterPro" id="IPR008599">
    <property type="entry name" value="Diacid_rec"/>
</dbReference>
<reference evidence="4 5" key="1">
    <citation type="submission" date="2019-03" db="EMBL/GenBank/DDBJ databases">
        <title>Genomics of glacier-inhabiting Cryobacterium strains.</title>
        <authorList>
            <person name="Liu Q."/>
            <person name="Xin Y.-H."/>
        </authorList>
    </citation>
    <scope>NUCLEOTIDE SEQUENCE [LARGE SCALE GENOMIC DNA]</scope>
    <source>
        <strain evidence="4 5">TMT1-1</strain>
    </source>
</reference>
<evidence type="ECO:0000259" key="3">
    <source>
        <dbReference type="Pfam" id="PF13556"/>
    </source>
</evidence>
<evidence type="ECO:0000256" key="1">
    <source>
        <dbReference type="SAM" id="MobiDB-lite"/>
    </source>
</evidence>
<evidence type="ECO:0008006" key="6">
    <source>
        <dbReference type="Google" id="ProtNLM"/>
    </source>
</evidence>
<feature type="domain" description="Putative sugar diacid recognition" evidence="2">
    <location>
        <begin position="88"/>
        <end position="218"/>
    </location>
</feature>
<evidence type="ECO:0000259" key="2">
    <source>
        <dbReference type="Pfam" id="PF05651"/>
    </source>
</evidence>
<protein>
    <recommendedName>
        <fullName evidence="6">Sugar diacid utilization regulator</fullName>
    </recommendedName>
</protein>
<dbReference type="OrthoDB" id="8026818at2"/>
<feature type="domain" description="PucR C-terminal helix-turn-helix" evidence="3">
    <location>
        <begin position="384"/>
        <end position="442"/>
    </location>
</feature>
<dbReference type="Gene3D" id="1.10.10.2840">
    <property type="entry name" value="PucR C-terminal helix-turn-helix domain"/>
    <property type="match status" value="1"/>
</dbReference>
<dbReference type="InterPro" id="IPR025736">
    <property type="entry name" value="PucR_C-HTH_dom"/>
</dbReference>
<dbReference type="AlphaFoldDB" id="A0A4R8ZE85"/>